<dbReference type="AlphaFoldDB" id="A0A9K3L0D4"/>
<evidence type="ECO:0000313" key="1">
    <source>
        <dbReference type="EMBL" id="KAG7353329.1"/>
    </source>
</evidence>
<proteinExistence type="predicted"/>
<comment type="caution">
    <text evidence="1">The sequence shown here is derived from an EMBL/GenBank/DDBJ whole genome shotgun (WGS) entry which is preliminary data.</text>
</comment>
<reference evidence="1" key="1">
    <citation type="journal article" date="2021" name="Sci. Rep.">
        <title>Diploid genomic architecture of Nitzschia inconspicua, an elite biomass production diatom.</title>
        <authorList>
            <person name="Oliver A."/>
            <person name="Podell S."/>
            <person name="Pinowska A."/>
            <person name="Traller J.C."/>
            <person name="Smith S.R."/>
            <person name="McClure R."/>
            <person name="Beliaev A."/>
            <person name="Bohutskyi P."/>
            <person name="Hill E.A."/>
            <person name="Rabines A."/>
            <person name="Zheng H."/>
            <person name="Allen L.Z."/>
            <person name="Kuo A."/>
            <person name="Grigoriev I.V."/>
            <person name="Allen A.E."/>
            <person name="Hazlebeck D."/>
            <person name="Allen E.E."/>
        </authorList>
    </citation>
    <scope>NUCLEOTIDE SEQUENCE</scope>
    <source>
        <strain evidence="1">Hildebrandi</strain>
    </source>
</reference>
<gene>
    <name evidence="1" type="ORF">IV203_009378</name>
</gene>
<evidence type="ECO:0000313" key="2">
    <source>
        <dbReference type="Proteomes" id="UP000693970"/>
    </source>
</evidence>
<keyword evidence="2" id="KW-1185">Reference proteome</keyword>
<dbReference type="EMBL" id="JAGRRH010000017">
    <property type="protein sequence ID" value="KAG7353329.1"/>
    <property type="molecule type" value="Genomic_DNA"/>
</dbReference>
<name>A0A9K3L0D4_9STRA</name>
<sequence length="187" mass="21362">MIFDKNLGLSSYDDYFESAKNVALNATSWTGLSFGESWQADENESISIRNTAVSPNPELQLSTTDPLVWTDNLYRSIRDNKIILSASTPIKVDEEVGFIIPSGGSSLHRLVVNVNETYLFWNNGQDRLCQLLRRSCKVCQGAKKGQECGRVKRIPQCWEENEQNIQLHHHYTPVYHEQQPEQKTFVV</sequence>
<protein>
    <submittedName>
        <fullName evidence="1">Uncharacterized protein</fullName>
    </submittedName>
</protein>
<reference evidence="1" key="2">
    <citation type="submission" date="2021-04" db="EMBL/GenBank/DDBJ databases">
        <authorList>
            <person name="Podell S."/>
        </authorList>
    </citation>
    <scope>NUCLEOTIDE SEQUENCE</scope>
    <source>
        <strain evidence="1">Hildebrandi</strain>
    </source>
</reference>
<dbReference type="Proteomes" id="UP000693970">
    <property type="component" value="Unassembled WGS sequence"/>
</dbReference>
<organism evidence="1 2">
    <name type="scientific">Nitzschia inconspicua</name>
    <dbReference type="NCBI Taxonomy" id="303405"/>
    <lineage>
        <taxon>Eukaryota</taxon>
        <taxon>Sar</taxon>
        <taxon>Stramenopiles</taxon>
        <taxon>Ochrophyta</taxon>
        <taxon>Bacillariophyta</taxon>
        <taxon>Bacillariophyceae</taxon>
        <taxon>Bacillariophycidae</taxon>
        <taxon>Bacillariales</taxon>
        <taxon>Bacillariaceae</taxon>
        <taxon>Nitzschia</taxon>
    </lineage>
</organism>
<accession>A0A9K3L0D4</accession>